<proteinExistence type="inferred from homology"/>
<dbReference type="EMBL" id="VXIV02000239">
    <property type="protein sequence ID" value="KAF6039552.1"/>
    <property type="molecule type" value="Genomic_DNA"/>
</dbReference>
<evidence type="ECO:0000256" key="2">
    <source>
        <dbReference type="ARBA" id="ARBA00004651"/>
    </source>
</evidence>
<protein>
    <recommendedName>
        <fullName evidence="9">BOS complex subunit TMEM147</fullName>
    </recommendedName>
    <alternativeName>
        <fullName evidence="10">Transmembrane protein 147</fullName>
    </alternativeName>
</protein>
<evidence type="ECO:0000256" key="4">
    <source>
        <dbReference type="ARBA" id="ARBA00022692"/>
    </source>
</evidence>
<sequence length="171" mass="19353">MTFFHFINCMALSYAPHAITYKAANLGEYSAHWKCVQAGSMYFLVQFVKMLVLATFFPETDNDSMDVVGELLRCSVDLGDLVGLSLIMGQLTVKGPIKFTSAAVGWATAEFMMTRLLPFWTGARGTEFDWIYIQMSLETNILLIQHIVTAALVWLYQSGIWLSLTDTLHWY</sequence>
<organism evidence="11 12">
    <name type="scientific">Bugula neritina</name>
    <name type="common">Brown bryozoan</name>
    <name type="synonym">Sertularia neritina</name>
    <dbReference type="NCBI Taxonomy" id="10212"/>
    <lineage>
        <taxon>Eukaryota</taxon>
        <taxon>Metazoa</taxon>
        <taxon>Spiralia</taxon>
        <taxon>Lophotrochozoa</taxon>
        <taxon>Bryozoa</taxon>
        <taxon>Gymnolaemata</taxon>
        <taxon>Cheilostomatida</taxon>
        <taxon>Flustrina</taxon>
        <taxon>Buguloidea</taxon>
        <taxon>Bugulidae</taxon>
        <taxon>Bugula</taxon>
    </lineage>
</organism>
<dbReference type="Proteomes" id="UP000593567">
    <property type="component" value="Unassembled WGS sequence"/>
</dbReference>
<accession>A0A7J7KN15</accession>
<keyword evidence="7" id="KW-0472">Membrane</keyword>
<dbReference type="Pfam" id="PF09767">
    <property type="entry name" value="DUF2053"/>
    <property type="match status" value="1"/>
</dbReference>
<dbReference type="InterPro" id="IPR019164">
    <property type="entry name" value="TMEM147"/>
</dbReference>
<dbReference type="GO" id="GO:0005789">
    <property type="term" value="C:endoplasmic reticulum membrane"/>
    <property type="evidence" value="ECO:0007669"/>
    <property type="project" value="UniProtKB-SubCell"/>
</dbReference>
<keyword evidence="5" id="KW-0256">Endoplasmic reticulum</keyword>
<comment type="caution">
    <text evidence="11">The sequence shown here is derived from an EMBL/GenBank/DDBJ whole genome shotgun (WGS) entry which is preliminary data.</text>
</comment>
<reference evidence="11" key="1">
    <citation type="submission" date="2020-06" db="EMBL/GenBank/DDBJ databases">
        <title>Draft genome of Bugula neritina, a colonial animal packing powerful symbionts and potential medicines.</title>
        <authorList>
            <person name="Rayko M."/>
        </authorList>
    </citation>
    <scope>NUCLEOTIDE SEQUENCE [LARGE SCALE GENOMIC DNA]</scope>
    <source>
        <strain evidence="11">Kwan_BN1</strain>
    </source>
</reference>
<evidence type="ECO:0000256" key="9">
    <source>
        <dbReference type="ARBA" id="ARBA00034846"/>
    </source>
</evidence>
<dbReference type="AlphaFoldDB" id="A0A7J7KN15"/>
<evidence type="ECO:0000313" key="11">
    <source>
        <dbReference type="EMBL" id="KAF6039552.1"/>
    </source>
</evidence>
<name>A0A7J7KN15_BUGNE</name>
<evidence type="ECO:0000256" key="5">
    <source>
        <dbReference type="ARBA" id="ARBA00022824"/>
    </source>
</evidence>
<dbReference type="PANTHER" id="PTHR12869:SF0">
    <property type="entry name" value="BOS COMPLEX SUBUNIT TMEM147"/>
    <property type="match status" value="1"/>
</dbReference>
<dbReference type="OrthoDB" id="9993532at2759"/>
<evidence type="ECO:0000313" key="12">
    <source>
        <dbReference type="Proteomes" id="UP000593567"/>
    </source>
</evidence>
<evidence type="ECO:0000256" key="3">
    <source>
        <dbReference type="ARBA" id="ARBA00022475"/>
    </source>
</evidence>
<dbReference type="GO" id="GO:0005886">
    <property type="term" value="C:plasma membrane"/>
    <property type="evidence" value="ECO:0007669"/>
    <property type="project" value="UniProtKB-SubCell"/>
</dbReference>
<keyword evidence="6" id="KW-1133">Transmembrane helix</keyword>
<keyword evidence="4" id="KW-0812">Transmembrane</keyword>
<comment type="similarity">
    <text evidence="8">Belongs to the TMEM147 family.</text>
</comment>
<dbReference type="PANTHER" id="PTHR12869">
    <property type="entry name" value="SMALL SEVEN TRANSMEMBRANE DOMAIN-CONTAINING PROTEIN"/>
    <property type="match status" value="1"/>
</dbReference>
<gene>
    <name evidence="11" type="ORF">EB796_002138</name>
</gene>
<evidence type="ECO:0000256" key="10">
    <source>
        <dbReference type="ARBA" id="ARBA00034899"/>
    </source>
</evidence>
<evidence type="ECO:0000256" key="8">
    <source>
        <dbReference type="ARBA" id="ARBA00034739"/>
    </source>
</evidence>
<evidence type="ECO:0000256" key="6">
    <source>
        <dbReference type="ARBA" id="ARBA00022989"/>
    </source>
</evidence>
<keyword evidence="12" id="KW-1185">Reference proteome</keyword>
<evidence type="ECO:0000256" key="1">
    <source>
        <dbReference type="ARBA" id="ARBA00004477"/>
    </source>
</evidence>
<comment type="subcellular location">
    <subcellularLocation>
        <location evidence="2">Cell membrane</location>
        <topology evidence="2">Multi-pass membrane protein</topology>
    </subcellularLocation>
    <subcellularLocation>
        <location evidence="1">Endoplasmic reticulum membrane</location>
        <topology evidence="1">Multi-pass membrane protein</topology>
    </subcellularLocation>
</comment>
<keyword evidence="3" id="KW-1003">Cell membrane</keyword>
<evidence type="ECO:0000256" key="7">
    <source>
        <dbReference type="ARBA" id="ARBA00023136"/>
    </source>
</evidence>